<organism evidence="5 6">
    <name type="scientific">Acaryochloris marina (strain MBIC 11017)</name>
    <dbReference type="NCBI Taxonomy" id="329726"/>
    <lineage>
        <taxon>Bacteria</taxon>
        <taxon>Bacillati</taxon>
        <taxon>Cyanobacteriota</taxon>
        <taxon>Cyanophyceae</taxon>
        <taxon>Acaryochloridales</taxon>
        <taxon>Acaryochloridaceae</taxon>
        <taxon>Acaryochloris</taxon>
    </lineage>
</organism>
<dbReference type="AlphaFoldDB" id="B0CCU8"/>
<dbReference type="Gene3D" id="3.40.50.1460">
    <property type="match status" value="1"/>
</dbReference>
<dbReference type="Proteomes" id="UP000000268">
    <property type="component" value="Chromosome"/>
</dbReference>
<dbReference type="InterPro" id="IPR029030">
    <property type="entry name" value="Caspase-like_dom_sf"/>
</dbReference>
<gene>
    <name evidence="5" type="ordered locus">AM1_5434</name>
</gene>
<dbReference type="EMBL" id="CP000828">
    <property type="protein sequence ID" value="ABW30390.1"/>
    <property type="molecule type" value="Genomic_DNA"/>
</dbReference>
<evidence type="ECO:0000313" key="6">
    <source>
        <dbReference type="Proteomes" id="UP000000268"/>
    </source>
</evidence>
<dbReference type="Gene3D" id="3.40.50.300">
    <property type="entry name" value="P-loop containing nucleotide triphosphate hydrolases"/>
    <property type="match status" value="1"/>
</dbReference>
<dbReference type="GO" id="GO:0004197">
    <property type="term" value="F:cysteine-type endopeptidase activity"/>
    <property type="evidence" value="ECO:0007669"/>
    <property type="project" value="InterPro"/>
</dbReference>
<dbReference type="InterPro" id="IPR049052">
    <property type="entry name" value="nSTAND1"/>
</dbReference>
<keyword evidence="2" id="KW-0472">Membrane</keyword>
<keyword evidence="1" id="KW-0175">Coiled coil</keyword>
<keyword evidence="2" id="KW-0812">Transmembrane</keyword>
<dbReference type="Pfam" id="PF00656">
    <property type="entry name" value="Peptidase_C14"/>
    <property type="match status" value="1"/>
</dbReference>
<feature type="coiled-coil region" evidence="1">
    <location>
        <begin position="721"/>
        <end position="748"/>
    </location>
</feature>
<dbReference type="OrthoDB" id="464342at2"/>
<proteinExistence type="predicted"/>
<reference evidence="5 6" key="1">
    <citation type="journal article" date="2008" name="Proc. Natl. Acad. Sci. U.S.A.">
        <title>Niche adaptation and genome expansion in the chlorophyll d-producing cyanobacterium Acaryochloris marina.</title>
        <authorList>
            <person name="Swingley W.D."/>
            <person name="Chen M."/>
            <person name="Cheung P.C."/>
            <person name="Conrad A.L."/>
            <person name="Dejesa L.C."/>
            <person name="Hao J."/>
            <person name="Honchak B.M."/>
            <person name="Karbach L.E."/>
            <person name="Kurdoglu A."/>
            <person name="Lahiri S."/>
            <person name="Mastrian S.D."/>
            <person name="Miyashita H."/>
            <person name="Page L."/>
            <person name="Ramakrishna P."/>
            <person name="Satoh S."/>
            <person name="Sattley W.M."/>
            <person name="Shimada Y."/>
            <person name="Taylor H.L."/>
            <person name="Tomo T."/>
            <person name="Tsuchiya T."/>
            <person name="Wang Z.T."/>
            <person name="Raymond J."/>
            <person name="Mimuro M."/>
            <person name="Blankenship R.E."/>
            <person name="Touchman J.W."/>
        </authorList>
    </citation>
    <scope>NUCLEOTIDE SEQUENCE [LARGE SCALE GENOMIC DNA]</scope>
    <source>
        <strain evidence="6">MBIC 11017</strain>
    </source>
</reference>
<protein>
    <submittedName>
        <fullName evidence="5">WD-40 repeat protein</fullName>
    </submittedName>
</protein>
<dbReference type="RefSeq" id="WP_012165630.1">
    <property type="nucleotide sequence ID" value="NC_009925.1"/>
</dbReference>
<feature type="transmembrane region" description="Helical" evidence="2">
    <location>
        <begin position="749"/>
        <end position="768"/>
    </location>
</feature>
<dbReference type="KEGG" id="amr:AM1_5434"/>
<evidence type="ECO:0000256" key="2">
    <source>
        <dbReference type="SAM" id="Phobius"/>
    </source>
</evidence>
<feature type="domain" description="Novel STAND NTPase 1" evidence="4">
    <location>
        <begin position="256"/>
        <end position="681"/>
    </location>
</feature>
<name>B0CCU8_ACAM1</name>
<dbReference type="SUPFAM" id="SSF52129">
    <property type="entry name" value="Caspase-like"/>
    <property type="match status" value="1"/>
</dbReference>
<keyword evidence="2" id="KW-1133">Transmembrane helix</keyword>
<dbReference type="eggNOG" id="COG4249">
    <property type="taxonomic scope" value="Bacteria"/>
</dbReference>
<evidence type="ECO:0000259" key="4">
    <source>
        <dbReference type="Pfam" id="PF20703"/>
    </source>
</evidence>
<dbReference type="HOGENOM" id="CLU_002352_0_1_3"/>
<evidence type="ECO:0000259" key="3">
    <source>
        <dbReference type="Pfam" id="PF00656"/>
    </source>
</evidence>
<sequence>MSRDALIIGINTYEYLSPLYAPAKDAEGIAQVLQNDGNFRIKRLPEFIDPFIANKRKIASQKKINLEQLDKAISQLFKPEGKNIPDTALLYYSGHGLRKNWGINEAYIASSDVNPSKGFWGYSLQTLQRLLHESPIKQPIVWLDCCYSGGLLNFIDIEPGVREKRSSLFLLASSREFEISEEIDRSHSVLTNAIINGLNYRNSIRKVVTNDSLIEYINRELKETPQQPMWLNPNHEIILTGSEINIAEVNPIGKCPYKGLQHFKISDAEYFYGREKLTDELLSKIKKKDINFLAIIGPSGCGKSSVVRAGLAYQLQKGTKISGSENWKIHIFTPGYHPLKSLALPFVDKRISDIDRAFQLSKAENLFSNNSEGLSRIISISNTVKTVLIIDQFEEVFTLCESEQERKKYFSCLFSALEYIKDKLLIIIVMRADFLGKCTEQNYSGLIDGIQNNLVSVKPLTMKELEEAIGKPAEKAGLRIDEGLVVQITSDLNTRPFIDKNSDYINNFGLESGSLPLLEYTLELLWKHRKSNRITLENYVYLGGVKKALENRAEEVYESFSTEEKKIAKLIFLALTQLGEGTSDTRRSIYKHELVIYQKSEKLVDSVIQTLVSERLIVSDTILEKDSYKTKDNVVLNIVHEALIRYWFRLQIWINDHRDAIKIARKIEYSAMEWKSGGRKKDISWLLQGNKLIEAENFIEKYNDLEIISKVGKEYIKLSQQKQNQIKKEAVERKLREIQQEKKVYRNKIIAIGVSLASLIFIISFALWNSYQLKLSIIHSWVLGNETPVQLEVLTTTIEQANQHEEDGKLNIAMAYYRRVRISTVTTLLDKIQNDSEIWKLLDYKQNQLPNSLKIDNNEKRQLVSLAKYSDNKLAKLVIQNRIKAIKKDLKNKKYGEVKINAEFSDEENQYTEGALKKTYIILYKNIGIGADLNNNGRLENTLEISLIPCRLIKEIEKLWNEEGCVWLEDDPDSSVSKQCNALNRKTLGSQIFGDPNSDYLIKDRINLCLKEL</sequence>
<dbReference type="Pfam" id="PF20703">
    <property type="entry name" value="nSTAND1"/>
    <property type="match status" value="1"/>
</dbReference>
<accession>B0CCU8</accession>
<evidence type="ECO:0000313" key="5">
    <source>
        <dbReference type="EMBL" id="ABW30390.1"/>
    </source>
</evidence>
<dbReference type="InterPro" id="IPR027417">
    <property type="entry name" value="P-loop_NTPase"/>
</dbReference>
<dbReference type="STRING" id="329726.AM1_5434"/>
<feature type="domain" description="Peptidase C14 caspase" evidence="3">
    <location>
        <begin position="5"/>
        <end position="229"/>
    </location>
</feature>
<evidence type="ECO:0000256" key="1">
    <source>
        <dbReference type="SAM" id="Coils"/>
    </source>
</evidence>
<dbReference type="GO" id="GO:0006508">
    <property type="term" value="P:proteolysis"/>
    <property type="evidence" value="ECO:0007669"/>
    <property type="project" value="InterPro"/>
</dbReference>
<dbReference type="SUPFAM" id="SSF52540">
    <property type="entry name" value="P-loop containing nucleoside triphosphate hydrolases"/>
    <property type="match status" value="1"/>
</dbReference>
<keyword evidence="6" id="KW-1185">Reference proteome</keyword>
<dbReference type="eggNOG" id="COG1672">
    <property type="taxonomic scope" value="Bacteria"/>
</dbReference>
<dbReference type="InterPro" id="IPR011600">
    <property type="entry name" value="Pept_C14_caspase"/>
</dbReference>